<dbReference type="Gene3D" id="2.60.120.920">
    <property type="match status" value="2"/>
</dbReference>
<feature type="region of interest" description="Disordered" evidence="14">
    <location>
        <begin position="429"/>
        <end position="554"/>
    </location>
</feature>
<evidence type="ECO:0000256" key="9">
    <source>
        <dbReference type="ARBA" id="ARBA00022771"/>
    </source>
</evidence>
<comment type="subcellular location">
    <subcellularLocation>
        <location evidence="2">Cytoplasm</location>
    </subcellularLocation>
</comment>
<dbReference type="SUPFAM" id="SSF57850">
    <property type="entry name" value="RING/U-box"/>
    <property type="match status" value="1"/>
</dbReference>
<evidence type="ECO:0000256" key="2">
    <source>
        <dbReference type="ARBA" id="ARBA00004496"/>
    </source>
</evidence>
<evidence type="ECO:0000256" key="5">
    <source>
        <dbReference type="ARBA" id="ARBA00022490"/>
    </source>
</evidence>
<dbReference type="EC" id="2.3.2.27" evidence="4"/>
<dbReference type="InterPro" id="IPR043136">
    <property type="entry name" value="B30.2/SPRY_sf"/>
</dbReference>
<feature type="compositionally biased region" description="Polar residues" evidence="14">
    <location>
        <begin position="237"/>
        <end position="246"/>
    </location>
</feature>
<evidence type="ECO:0000256" key="8">
    <source>
        <dbReference type="ARBA" id="ARBA00022737"/>
    </source>
</evidence>
<proteinExistence type="predicted"/>
<evidence type="ECO:0000256" key="12">
    <source>
        <dbReference type="ARBA" id="ARBA00022976"/>
    </source>
</evidence>
<evidence type="ECO:0000256" key="7">
    <source>
        <dbReference type="ARBA" id="ARBA00022723"/>
    </source>
</evidence>
<comment type="pathway">
    <text evidence="3">Protein modification; protein ubiquitination.</text>
</comment>
<evidence type="ECO:0000256" key="4">
    <source>
        <dbReference type="ARBA" id="ARBA00012483"/>
    </source>
</evidence>
<organism evidence="17 18">
    <name type="scientific">Owenia fusiformis</name>
    <name type="common">Polychaete worm</name>
    <dbReference type="NCBI Taxonomy" id="6347"/>
    <lineage>
        <taxon>Eukaryota</taxon>
        <taxon>Metazoa</taxon>
        <taxon>Spiralia</taxon>
        <taxon>Lophotrochozoa</taxon>
        <taxon>Annelida</taxon>
        <taxon>Polychaeta</taxon>
        <taxon>Sedentaria</taxon>
        <taxon>Canalipalpata</taxon>
        <taxon>Sabellida</taxon>
        <taxon>Oweniida</taxon>
        <taxon>Oweniidae</taxon>
        <taxon>Owenia</taxon>
    </lineage>
</organism>
<keyword evidence="8" id="KW-0677">Repeat</keyword>
<feature type="compositionally biased region" description="Polar residues" evidence="14">
    <location>
        <begin position="530"/>
        <end position="550"/>
    </location>
</feature>
<keyword evidence="18" id="KW-1185">Reference proteome</keyword>
<name>A0A8S4NRZ2_OWEFU</name>
<keyword evidence="9 13" id="KW-0863">Zinc-finger</keyword>
<dbReference type="AlphaFoldDB" id="A0A8S4NRZ2"/>
<evidence type="ECO:0000256" key="11">
    <source>
        <dbReference type="ARBA" id="ARBA00022833"/>
    </source>
</evidence>
<dbReference type="GO" id="GO:0061630">
    <property type="term" value="F:ubiquitin protein ligase activity"/>
    <property type="evidence" value="ECO:0007669"/>
    <property type="project" value="UniProtKB-EC"/>
</dbReference>
<keyword evidence="7" id="KW-0479">Metal-binding</keyword>
<dbReference type="PANTHER" id="PTHR12429:SF6">
    <property type="entry name" value="PROTEIN NEURALIZED"/>
    <property type="match status" value="1"/>
</dbReference>
<dbReference type="InterPro" id="IPR013083">
    <property type="entry name" value="Znf_RING/FYVE/PHD"/>
</dbReference>
<dbReference type="Gene3D" id="3.30.40.10">
    <property type="entry name" value="Zinc/RING finger domain, C3HC4 (zinc finger)"/>
    <property type="match status" value="1"/>
</dbReference>
<dbReference type="PANTHER" id="PTHR12429">
    <property type="entry name" value="NEURALIZED"/>
    <property type="match status" value="1"/>
</dbReference>
<dbReference type="SMART" id="SM00588">
    <property type="entry name" value="NEUZ"/>
    <property type="match status" value="2"/>
</dbReference>
<dbReference type="OrthoDB" id="6078042at2759"/>
<dbReference type="GO" id="GO:0007219">
    <property type="term" value="P:Notch signaling pathway"/>
    <property type="evidence" value="ECO:0007669"/>
    <property type="project" value="UniProtKB-KW"/>
</dbReference>
<protein>
    <recommendedName>
        <fullName evidence="4">RING-type E3 ubiquitin transferase</fullName>
        <ecNumber evidence="4">2.3.2.27</ecNumber>
    </recommendedName>
</protein>
<dbReference type="FunFam" id="2.60.120.920:FF:000005">
    <property type="entry name" value="Putative E3 ubiquitin-protein ligase NEURL1B"/>
    <property type="match status" value="2"/>
</dbReference>
<dbReference type="SMART" id="SM00184">
    <property type="entry name" value="RING"/>
    <property type="match status" value="1"/>
</dbReference>
<feature type="domain" description="NHR" evidence="16">
    <location>
        <begin position="13"/>
        <end position="168"/>
    </location>
</feature>
<dbReference type="GO" id="GO:0008270">
    <property type="term" value="F:zinc ion binding"/>
    <property type="evidence" value="ECO:0007669"/>
    <property type="project" value="UniProtKB-KW"/>
</dbReference>
<dbReference type="InterPro" id="IPR001841">
    <property type="entry name" value="Znf_RING"/>
</dbReference>
<feature type="compositionally biased region" description="Pro residues" evidence="14">
    <location>
        <begin position="482"/>
        <end position="497"/>
    </location>
</feature>
<dbReference type="Proteomes" id="UP000749559">
    <property type="component" value="Unassembled WGS sequence"/>
</dbReference>
<accession>A0A8S4NRZ2</accession>
<keyword evidence="5" id="KW-0963">Cytoplasm</keyword>
<keyword evidence="6" id="KW-0808">Transferase</keyword>
<evidence type="ECO:0000256" key="6">
    <source>
        <dbReference type="ARBA" id="ARBA00022679"/>
    </source>
</evidence>
<dbReference type="Pfam" id="PF13920">
    <property type="entry name" value="zf-C3HC4_3"/>
    <property type="match status" value="1"/>
</dbReference>
<dbReference type="Pfam" id="PF07177">
    <property type="entry name" value="Neuralized"/>
    <property type="match status" value="2"/>
</dbReference>
<gene>
    <name evidence="17" type="ORF">OFUS_LOCUS9791</name>
</gene>
<keyword evidence="12" id="KW-0914">Notch signaling pathway</keyword>
<dbReference type="FunFam" id="3.30.40.10:FF:000056">
    <property type="entry name" value="Putative E3 ubiquitin-protein ligase NEURL1B"/>
    <property type="match status" value="1"/>
</dbReference>
<evidence type="ECO:0000259" key="16">
    <source>
        <dbReference type="PROSITE" id="PS51065"/>
    </source>
</evidence>
<dbReference type="EMBL" id="CAIIXF020000005">
    <property type="protein sequence ID" value="CAH1783445.1"/>
    <property type="molecule type" value="Genomic_DNA"/>
</dbReference>
<feature type="compositionally biased region" description="Low complexity" evidence="14">
    <location>
        <begin position="429"/>
        <end position="442"/>
    </location>
</feature>
<reference evidence="17" key="1">
    <citation type="submission" date="2022-03" db="EMBL/GenBank/DDBJ databases">
        <authorList>
            <person name="Martin C."/>
        </authorList>
    </citation>
    <scope>NUCLEOTIDE SEQUENCE</scope>
</reference>
<evidence type="ECO:0000256" key="1">
    <source>
        <dbReference type="ARBA" id="ARBA00000900"/>
    </source>
</evidence>
<dbReference type="CDD" id="cd16647">
    <property type="entry name" value="mRING-HC-C3HC5_NEU1"/>
    <property type="match status" value="1"/>
</dbReference>
<evidence type="ECO:0000256" key="13">
    <source>
        <dbReference type="PROSITE-ProRule" id="PRU00175"/>
    </source>
</evidence>
<comment type="caution">
    <text evidence="17">The sequence shown here is derived from an EMBL/GenBank/DDBJ whole genome shotgun (WGS) entry which is preliminary data.</text>
</comment>
<evidence type="ECO:0000313" key="17">
    <source>
        <dbReference type="EMBL" id="CAH1783445.1"/>
    </source>
</evidence>
<evidence type="ECO:0000256" key="14">
    <source>
        <dbReference type="SAM" id="MobiDB-lite"/>
    </source>
</evidence>
<evidence type="ECO:0000259" key="15">
    <source>
        <dbReference type="PROSITE" id="PS50089"/>
    </source>
</evidence>
<dbReference type="PROSITE" id="PS50089">
    <property type="entry name" value="ZF_RING_2"/>
    <property type="match status" value="1"/>
</dbReference>
<dbReference type="InterPro" id="IPR037962">
    <property type="entry name" value="Neuralized"/>
</dbReference>
<comment type="catalytic activity">
    <reaction evidence="1">
        <text>S-ubiquitinyl-[E2 ubiquitin-conjugating enzyme]-L-cysteine + [acceptor protein]-L-lysine = [E2 ubiquitin-conjugating enzyme]-L-cysteine + N(6)-ubiquitinyl-[acceptor protein]-L-lysine.</text>
        <dbReference type="EC" id="2.3.2.27"/>
    </reaction>
</comment>
<feature type="domain" description="RING-type" evidence="15">
    <location>
        <begin position="558"/>
        <end position="598"/>
    </location>
</feature>
<feature type="non-terminal residue" evidence="17">
    <location>
        <position position="610"/>
    </location>
</feature>
<dbReference type="GO" id="GO:0005737">
    <property type="term" value="C:cytoplasm"/>
    <property type="evidence" value="ECO:0007669"/>
    <property type="project" value="UniProtKB-SubCell"/>
</dbReference>
<feature type="domain" description="NHR" evidence="16">
    <location>
        <begin position="266"/>
        <end position="421"/>
    </location>
</feature>
<feature type="region of interest" description="Disordered" evidence="14">
    <location>
        <begin position="199"/>
        <end position="252"/>
    </location>
</feature>
<sequence length="610" mass="66451">GLEPSGLSLKNYPILFHDTHGENVRLSPDKKRATRYESFCKGIAFSNRPIAVNERVYIKIAEVSANWSGVLRFGFTSNDPATINAATLPRYACPDLTNKPGYWAKALGERYAELIAVIYFYVTRSGDVMYGINGEEKGMFFNNVNVSNPLWALIDIYGNSMTIEFLDGDQLNNLAQNLPVANQPQNQVQNLPHNLGAMNIGGGQQPILPHRGLSRSHAVPSQPPLPTQRPGLLPPHVSQQHNSQATADFHSTGPQIKHHANVHFTPLQFHNMFGKNVRISPEKTQAARLPNEYSNGYVFLNRPIKCGEKVVIQLLALDRAYVGGMAFGLTACDPASLINVELPDDSDLLLDRPEYWVVNKDVCRAPEIGDELSFSMSNDGEIVYCKNGHKVATLMFVDKTLPLWMFFDIYGNTQKVRLLGLTGINSTAGALPQPQASPQGQPQAPPRRPASSPSLGGATSRIGGGLTVALPPRNDRPGTVSLPPPPQRPLPPIPPSRPLSMTSMPAHPPPPIPKAASNPYVPAAMVSSPAGRSTSPAVPQATTPDVANQNKENEESECTICWEQQVNTVLYTCGHMCMCYECAVALKESGDGLCPICRATIKDIIKAYRS</sequence>
<dbReference type="PROSITE" id="PS51065">
    <property type="entry name" value="NHR"/>
    <property type="match status" value="2"/>
</dbReference>
<dbReference type="InterPro" id="IPR006573">
    <property type="entry name" value="NHR_dom"/>
</dbReference>
<keyword evidence="11" id="KW-0862">Zinc</keyword>
<evidence type="ECO:0000256" key="3">
    <source>
        <dbReference type="ARBA" id="ARBA00004906"/>
    </source>
</evidence>
<keyword evidence="10" id="KW-0833">Ubl conjugation pathway</keyword>
<evidence type="ECO:0000256" key="10">
    <source>
        <dbReference type="ARBA" id="ARBA00022786"/>
    </source>
</evidence>
<evidence type="ECO:0000313" key="18">
    <source>
        <dbReference type="Proteomes" id="UP000749559"/>
    </source>
</evidence>